<protein>
    <submittedName>
        <fullName evidence="5">Extracellular solute-binding protein</fullName>
    </submittedName>
</protein>
<keyword evidence="6" id="KW-1185">Reference proteome</keyword>
<evidence type="ECO:0000256" key="4">
    <source>
        <dbReference type="ARBA" id="ARBA00022764"/>
    </source>
</evidence>
<comment type="similarity">
    <text evidence="1">Belongs to the bacterial solute-binding protein 1 family.</text>
</comment>
<name>A0ABV1YR57_9HYPH</name>
<evidence type="ECO:0000313" key="5">
    <source>
        <dbReference type="EMBL" id="MER8937693.1"/>
    </source>
</evidence>
<dbReference type="InterPro" id="IPR006059">
    <property type="entry name" value="SBP"/>
</dbReference>
<dbReference type="EMBL" id="JAMYPJ010000093">
    <property type="protein sequence ID" value="MER8937693.1"/>
    <property type="molecule type" value="Genomic_DNA"/>
</dbReference>
<evidence type="ECO:0000313" key="6">
    <source>
        <dbReference type="Proteomes" id="UP001464387"/>
    </source>
</evidence>
<comment type="caution">
    <text evidence="5">The sequence shown here is derived from an EMBL/GenBank/DDBJ whole genome shotgun (WGS) entry which is preliminary data.</text>
</comment>
<gene>
    <name evidence="5" type="ORF">NKI33_32765</name>
</gene>
<dbReference type="Pfam" id="PF01547">
    <property type="entry name" value="SBP_bac_1"/>
    <property type="match status" value="1"/>
</dbReference>
<proteinExistence type="inferred from homology"/>
<evidence type="ECO:0000256" key="2">
    <source>
        <dbReference type="ARBA" id="ARBA00022448"/>
    </source>
</evidence>
<dbReference type="PANTHER" id="PTHR30061:SF50">
    <property type="entry name" value="MALTOSE_MALTODEXTRIN-BINDING PERIPLASMIC PROTEIN"/>
    <property type="match status" value="1"/>
</dbReference>
<keyword evidence="2" id="KW-0813">Transport</keyword>
<sequence>MDAFEKVSGKKVSFEGVPFSDLQNTIVQRFRTGNSGIDVLLVDPTYVPTFSKLGILADLTSAFAEKSKGTLFPSDVQGATYNGKMLSMPIGESTQLLFFNKKLLAQAAVEAPGVSPDARLTWDKLIDLAKKVQKGGAEIGFGFEQVDRYYQLQILPESLGGGPGVKGPDLLTVDVANDAWLQAGKWYGSIFADGVASRGPTGAEMLDLFTAGRLAFLVGGPWLVAAFNKADGLDYGVAPHPYFTGGKAVTPSESWHFGVAANATNADLALEFLNYAGLDKDGSLFASDEDGLSANIAASAEVLSRIPQQNPNLKGVDSLIRYELANTAVRRPRTLGYLQLEELVTRAWSDIRNGSEAAQTFTQLQSELERSFKRIER</sequence>
<dbReference type="Gene3D" id="3.40.190.10">
    <property type="entry name" value="Periplasmic binding protein-like II"/>
    <property type="match status" value="1"/>
</dbReference>
<accession>A0ABV1YR57</accession>
<dbReference type="Proteomes" id="UP001464387">
    <property type="component" value="Unassembled WGS sequence"/>
</dbReference>
<keyword evidence="4" id="KW-0574">Periplasm</keyword>
<organism evidence="5 6">
    <name type="scientific">Mesorhizobium opportunistum</name>
    <dbReference type="NCBI Taxonomy" id="593909"/>
    <lineage>
        <taxon>Bacteria</taxon>
        <taxon>Pseudomonadati</taxon>
        <taxon>Pseudomonadota</taxon>
        <taxon>Alphaproteobacteria</taxon>
        <taxon>Hyphomicrobiales</taxon>
        <taxon>Phyllobacteriaceae</taxon>
        <taxon>Mesorhizobium</taxon>
    </lineage>
</organism>
<evidence type="ECO:0000256" key="3">
    <source>
        <dbReference type="ARBA" id="ARBA00022729"/>
    </source>
</evidence>
<keyword evidence="3" id="KW-0732">Signal</keyword>
<evidence type="ECO:0000256" key="1">
    <source>
        <dbReference type="ARBA" id="ARBA00008520"/>
    </source>
</evidence>
<dbReference type="SUPFAM" id="SSF53850">
    <property type="entry name" value="Periplasmic binding protein-like II"/>
    <property type="match status" value="1"/>
</dbReference>
<reference evidence="5 6" key="1">
    <citation type="journal article" date="2024" name="Proc. Natl. Acad. Sci. U.S.A.">
        <title>The evolutionary genomics of adaptation to stress in wild rhizobium bacteria.</title>
        <authorList>
            <person name="Kehlet-Delgado H."/>
            <person name="Montoya A.P."/>
            <person name="Jensen K.T."/>
            <person name="Wendlandt C.E."/>
            <person name="Dexheimer C."/>
            <person name="Roberts M."/>
            <person name="Torres Martinez L."/>
            <person name="Friesen M.L."/>
            <person name="Griffitts J.S."/>
            <person name="Porter S.S."/>
        </authorList>
    </citation>
    <scope>NUCLEOTIDE SEQUENCE [LARGE SCALE GENOMIC DNA]</scope>
    <source>
        <strain evidence="5 6">M0729</strain>
    </source>
</reference>
<dbReference type="PANTHER" id="PTHR30061">
    <property type="entry name" value="MALTOSE-BINDING PERIPLASMIC PROTEIN"/>
    <property type="match status" value="1"/>
</dbReference>